<accession>A0A9Q0CZF8</accession>
<evidence type="ECO:0000259" key="2">
    <source>
        <dbReference type="PROSITE" id="PS51742"/>
    </source>
</evidence>
<proteinExistence type="predicted"/>
<dbReference type="PANTHER" id="PTHR31500">
    <property type="entry name" value="AT-HOOK MOTIF NUCLEAR-LOCALIZED PROTEIN 9"/>
    <property type="match status" value="1"/>
</dbReference>
<protein>
    <recommendedName>
        <fullName evidence="1">AT-hook motif nuclear-localized protein</fullName>
    </recommendedName>
</protein>
<keyword evidence="1" id="KW-0539">Nucleus</keyword>
<evidence type="ECO:0000313" key="3">
    <source>
        <dbReference type="EMBL" id="KAJ1702319.1"/>
    </source>
</evidence>
<dbReference type="Proteomes" id="UP001151287">
    <property type="component" value="Unassembled WGS sequence"/>
</dbReference>
<organism evidence="3 4">
    <name type="scientific">Rhynchospora breviuscula</name>
    <dbReference type="NCBI Taxonomy" id="2022672"/>
    <lineage>
        <taxon>Eukaryota</taxon>
        <taxon>Viridiplantae</taxon>
        <taxon>Streptophyta</taxon>
        <taxon>Embryophyta</taxon>
        <taxon>Tracheophyta</taxon>
        <taxon>Spermatophyta</taxon>
        <taxon>Magnoliopsida</taxon>
        <taxon>Liliopsida</taxon>
        <taxon>Poales</taxon>
        <taxon>Cyperaceae</taxon>
        <taxon>Cyperoideae</taxon>
        <taxon>Rhynchosporeae</taxon>
        <taxon>Rhynchospora</taxon>
    </lineage>
</organism>
<dbReference type="Pfam" id="PF03479">
    <property type="entry name" value="PCC"/>
    <property type="match status" value="1"/>
</dbReference>
<dbReference type="CDD" id="cd11378">
    <property type="entry name" value="DUF296"/>
    <property type="match status" value="1"/>
</dbReference>
<name>A0A9Q0CZF8_9POAL</name>
<dbReference type="OrthoDB" id="688543at2759"/>
<dbReference type="PROSITE" id="PS51742">
    <property type="entry name" value="PPC"/>
    <property type="match status" value="1"/>
</dbReference>
<gene>
    <name evidence="3" type="ORF">LUZ63_002098</name>
</gene>
<sequence>MLTGKKKRGRPRKCKDLPSVPLTRQLRASSGEWLSGSAGMDFTPHALRITIGEDISSKVMSFSQHGPRAICILSENGVVSNVTLCQNSPSGGTVTYKGCFEILSLSYMTIDTYSGARRQTGGLCISLSSPDGRVFGGTVGGALIAASPIQVIVGSFTYSEAMAKEETKESIQTGQPGFEFVNHMENHFSTAQSSSLSDGGFMYSAAMAKGQN</sequence>
<comment type="function">
    <text evidence="1">Transcription factor that specifically binds AT-rich DNA sequences related to the nuclear matrix attachment regions (MARs).</text>
</comment>
<keyword evidence="1" id="KW-0238">DNA-binding</keyword>
<dbReference type="GO" id="GO:0003680">
    <property type="term" value="F:minor groove of adenine-thymine-rich DNA binding"/>
    <property type="evidence" value="ECO:0007669"/>
    <property type="project" value="UniProtKB-UniRule"/>
</dbReference>
<evidence type="ECO:0000313" key="4">
    <source>
        <dbReference type="Proteomes" id="UP001151287"/>
    </source>
</evidence>
<dbReference type="AlphaFoldDB" id="A0A9Q0CZF8"/>
<dbReference type="InterPro" id="IPR005175">
    <property type="entry name" value="PPC_dom"/>
</dbReference>
<comment type="domain">
    <text evidence="1">The PPC domain mediates interactions between AHL proteins.</text>
</comment>
<feature type="domain" description="PPC" evidence="2">
    <location>
        <begin position="36"/>
        <end position="181"/>
    </location>
</feature>
<reference evidence="3" key="1">
    <citation type="journal article" date="2022" name="Cell">
        <title>Repeat-based holocentromeres influence genome architecture and karyotype evolution.</title>
        <authorList>
            <person name="Hofstatter P.G."/>
            <person name="Thangavel G."/>
            <person name="Lux T."/>
            <person name="Neumann P."/>
            <person name="Vondrak T."/>
            <person name="Novak P."/>
            <person name="Zhang M."/>
            <person name="Costa L."/>
            <person name="Castellani M."/>
            <person name="Scott A."/>
            <person name="Toegelov H."/>
            <person name="Fuchs J."/>
            <person name="Mata-Sucre Y."/>
            <person name="Dias Y."/>
            <person name="Vanzela A.L.L."/>
            <person name="Huettel B."/>
            <person name="Almeida C.C.S."/>
            <person name="Simkova H."/>
            <person name="Souza G."/>
            <person name="Pedrosa-Harand A."/>
            <person name="Macas J."/>
            <person name="Mayer K.F.X."/>
            <person name="Houben A."/>
            <person name="Marques A."/>
        </authorList>
    </citation>
    <scope>NUCLEOTIDE SEQUENCE</scope>
    <source>
        <strain evidence="3">RhyBre1mFocal</strain>
    </source>
</reference>
<dbReference type="SUPFAM" id="SSF117856">
    <property type="entry name" value="AF0104/ALDC/Ptd012-like"/>
    <property type="match status" value="1"/>
</dbReference>
<dbReference type="EMBL" id="JAMQYH010000001">
    <property type="protein sequence ID" value="KAJ1702319.1"/>
    <property type="molecule type" value="Genomic_DNA"/>
</dbReference>
<dbReference type="GO" id="GO:0005634">
    <property type="term" value="C:nucleus"/>
    <property type="evidence" value="ECO:0007669"/>
    <property type="project" value="UniProtKB-SubCell"/>
</dbReference>
<evidence type="ECO:0000256" key="1">
    <source>
        <dbReference type="RuleBase" id="RU367031"/>
    </source>
</evidence>
<dbReference type="InterPro" id="IPR039605">
    <property type="entry name" value="AHL"/>
</dbReference>
<keyword evidence="1" id="KW-0804">Transcription</keyword>
<dbReference type="Gene3D" id="3.30.1330.80">
    <property type="entry name" value="Hypothetical protein, similar to alpha- acetolactate decarboxylase, domain 2"/>
    <property type="match status" value="1"/>
</dbReference>
<keyword evidence="1" id="KW-0805">Transcription regulation</keyword>
<comment type="caution">
    <text evidence="3">The sequence shown here is derived from an EMBL/GenBank/DDBJ whole genome shotgun (WGS) entry which is preliminary data.</text>
</comment>
<comment type="subcellular location">
    <subcellularLocation>
        <location evidence="1">Nucleus</location>
    </subcellularLocation>
</comment>
<dbReference type="PANTHER" id="PTHR31500:SF9">
    <property type="entry name" value="AT-HOOK MOTIF NUCLEAR-LOCALIZED PROTEIN 9"/>
    <property type="match status" value="1"/>
</dbReference>
<keyword evidence="4" id="KW-1185">Reference proteome</keyword>